<dbReference type="PANTHER" id="PTHR42850">
    <property type="entry name" value="METALLOPHOSPHOESTERASE"/>
    <property type="match status" value="1"/>
</dbReference>
<dbReference type="InterPro" id="IPR029052">
    <property type="entry name" value="Metallo-depent_PP-like"/>
</dbReference>
<dbReference type="Pfam" id="PF00149">
    <property type="entry name" value="Metallophos"/>
    <property type="match status" value="1"/>
</dbReference>
<dbReference type="Gene3D" id="3.60.21.10">
    <property type="match status" value="1"/>
</dbReference>
<keyword evidence="2" id="KW-0378">Hydrolase</keyword>
<accession>A0A2R8C2W1</accession>
<protein>
    <submittedName>
        <fullName evidence="2">Bis(5'-nucleosyl)-tetraphosphatase PrpE [asymmetrical]</fullName>
        <ecNumber evidence="2">3.6.1.17</ecNumber>
    </submittedName>
</protein>
<feature type="domain" description="Calcineurin-like phosphoesterase" evidence="1">
    <location>
        <begin position="4"/>
        <end position="206"/>
    </location>
</feature>
<dbReference type="GO" id="GO:0110154">
    <property type="term" value="P:RNA decapping"/>
    <property type="evidence" value="ECO:0007669"/>
    <property type="project" value="TreeGrafter"/>
</dbReference>
<dbReference type="EMBL" id="ONZG01000001">
    <property type="protein sequence ID" value="SPJ26769.1"/>
    <property type="molecule type" value="Genomic_DNA"/>
</dbReference>
<dbReference type="OrthoDB" id="9807890at2"/>
<sequence length="245" mass="27311">MTTPIYAIGDVHGQLEMLESALERIEADGGKDARVVFLGDYTDRGPDSRGVLDLLVRGKAQGRNWFPIKGNHDRMFAMFMQDYPANDNQLLVGYHWLHERLGGIETLASYGVEVPERTRIHHVHTAARKAIPAEHVEFLNDLPTTYLQDGLLFVHAGVRPGVPLTEQVEDDLVWIRQTFLNYPDPHPWLVVHGHTPAKQAEHKGNRVNLDSGAAFGGPLSAAVFENGDCWLLTDQGRVRLAPEIG</sequence>
<dbReference type="EC" id="3.6.1.17" evidence="2"/>
<dbReference type="InterPro" id="IPR050126">
    <property type="entry name" value="Ap4A_hydrolase"/>
</dbReference>
<dbReference type="GO" id="GO:0016791">
    <property type="term" value="F:phosphatase activity"/>
    <property type="evidence" value="ECO:0007669"/>
    <property type="project" value="TreeGrafter"/>
</dbReference>
<evidence type="ECO:0000313" key="2">
    <source>
        <dbReference type="EMBL" id="SPJ26769.1"/>
    </source>
</evidence>
<dbReference type="GO" id="GO:0005737">
    <property type="term" value="C:cytoplasm"/>
    <property type="evidence" value="ECO:0007669"/>
    <property type="project" value="TreeGrafter"/>
</dbReference>
<dbReference type="AlphaFoldDB" id="A0A2R8C2W1"/>
<dbReference type="CDD" id="cd00144">
    <property type="entry name" value="MPP_PPP_family"/>
    <property type="match status" value="1"/>
</dbReference>
<dbReference type="PANTHER" id="PTHR42850:SF4">
    <property type="entry name" value="ZINC-DEPENDENT ENDOPOLYPHOSPHATASE"/>
    <property type="match status" value="1"/>
</dbReference>
<keyword evidence="3" id="KW-1185">Reference proteome</keyword>
<proteinExistence type="predicted"/>
<gene>
    <name evidence="2" type="primary">prpE</name>
    <name evidence="2" type="ORF">TRM7615_00238</name>
</gene>
<dbReference type="GO" id="GO:0008803">
    <property type="term" value="F:bis(5'-nucleosyl)-tetraphosphatase (symmetrical) activity"/>
    <property type="evidence" value="ECO:0007669"/>
    <property type="project" value="TreeGrafter"/>
</dbReference>
<reference evidence="3" key="1">
    <citation type="submission" date="2018-03" db="EMBL/GenBank/DDBJ databases">
        <authorList>
            <person name="Rodrigo-Torres L."/>
            <person name="Arahal R. D."/>
            <person name="Lucena T."/>
        </authorList>
    </citation>
    <scope>NUCLEOTIDE SEQUENCE [LARGE SCALE GENOMIC DNA]</scope>
    <source>
        <strain evidence="3">CECT 7615</strain>
    </source>
</reference>
<dbReference type="GO" id="GO:0004081">
    <property type="term" value="F:bis(5'-nucleosyl)-tetraphosphatase (asymmetrical) activity"/>
    <property type="evidence" value="ECO:0007669"/>
    <property type="project" value="UniProtKB-EC"/>
</dbReference>
<organism evidence="2 3">
    <name type="scientific">Falsiruegeria mediterranea M17</name>
    <dbReference type="NCBI Taxonomy" id="1200281"/>
    <lineage>
        <taxon>Bacteria</taxon>
        <taxon>Pseudomonadati</taxon>
        <taxon>Pseudomonadota</taxon>
        <taxon>Alphaproteobacteria</taxon>
        <taxon>Rhodobacterales</taxon>
        <taxon>Roseobacteraceae</taxon>
        <taxon>Falsiruegeria</taxon>
    </lineage>
</organism>
<dbReference type="SUPFAM" id="SSF56300">
    <property type="entry name" value="Metallo-dependent phosphatases"/>
    <property type="match status" value="1"/>
</dbReference>
<name>A0A2R8C2W1_9RHOB</name>
<evidence type="ECO:0000313" key="3">
    <source>
        <dbReference type="Proteomes" id="UP000244898"/>
    </source>
</evidence>
<dbReference type="Proteomes" id="UP000244898">
    <property type="component" value="Unassembled WGS sequence"/>
</dbReference>
<evidence type="ECO:0000259" key="1">
    <source>
        <dbReference type="Pfam" id="PF00149"/>
    </source>
</evidence>
<dbReference type="InterPro" id="IPR004843">
    <property type="entry name" value="Calcineurin-like_PHP"/>
</dbReference>
<dbReference type="RefSeq" id="WP_108785082.1">
    <property type="nucleotide sequence ID" value="NZ_ONZG01000001.1"/>
</dbReference>